<evidence type="ECO:0000256" key="11">
    <source>
        <dbReference type="ARBA" id="ARBA00023232"/>
    </source>
</evidence>
<dbReference type="InterPro" id="IPR015422">
    <property type="entry name" value="PyrdxlP-dep_Trfase_small"/>
</dbReference>
<comment type="cofactor">
    <cofactor evidence="1 13 14">
        <name>pyridoxal 5'-phosphate</name>
        <dbReference type="ChEBI" id="CHEBI:597326"/>
    </cofactor>
</comment>
<dbReference type="PROSITE" id="PS00105">
    <property type="entry name" value="AA_TRANSFER_CLASS_1"/>
    <property type="match status" value="1"/>
</dbReference>
<dbReference type="HOGENOM" id="CLU_017584_4_2_1"/>
<gene>
    <name evidence="16" type="primary">LOC100183684</name>
</gene>
<dbReference type="InterPro" id="IPR005957">
    <property type="entry name" value="Tyrosine_aminoTrfase"/>
</dbReference>
<evidence type="ECO:0000256" key="5">
    <source>
        <dbReference type="ARBA" id="ARBA00012749"/>
    </source>
</evidence>
<dbReference type="InterPro" id="IPR015421">
    <property type="entry name" value="PyrdxlP-dep_Trfase_major"/>
</dbReference>
<evidence type="ECO:0000256" key="14">
    <source>
        <dbReference type="PIRSR" id="PIRSR000517-1"/>
    </source>
</evidence>
<dbReference type="OrthoDB" id="7042322at2759"/>
<dbReference type="InterPro" id="IPR004839">
    <property type="entry name" value="Aminotransferase_I/II_large"/>
</dbReference>
<dbReference type="GO" id="GO:0004838">
    <property type="term" value="F:L-tyrosine-2-oxoglutarate transaminase activity"/>
    <property type="evidence" value="ECO:0000318"/>
    <property type="project" value="GO_Central"/>
</dbReference>
<dbReference type="InParanoid" id="F6ZFW2"/>
<dbReference type="InterPro" id="IPR004838">
    <property type="entry name" value="NHTrfase_class1_PyrdxlP-BS"/>
</dbReference>
<evidence type="ECO:0000256" key="1">
    <source>
        <dbReference type="ARBA" id="ARBA00001933"/>
    </source>
</evidence>
<dbReference type="PIRSF" id="PIRSF000517">
    <property type="entry name" value="Tyr_transaminase"/>
    <property type="match status" value="1"/>
</dbReference>
<dbReference type="CDD" id="cd00609">
    <property type="entry name" value="AAT_like"/>
    <property type="match status" value="1"/>
</dbReference>
<reference evidence="16" key="2">
    <citation type="journal article" date="2008" name="Genome Biol.">
        <title>Improved genome assembly and evidence-based global gene model set for the chordate Ciona intestinalis: new insight into intron and operon populations.</title>
        <authorList>
            <person name="Satou Y."/>
            <person name="Mineta K."/>
            <person name="Ogasawara M."/>
            <person name="Sasakura Y."/>
            <person name="Shoguchi E."/>
            <person name="Ueno K."/>
            <person name="Yamada L."/>
            <person name="Matsumoto J."/>
            <person name="Wasserscheid J."/>
            <person name="Dewar K."/>
            <person name="Wiley G.B."/>
            <person name="Macmil S.L."/>
            <person name="Roe B.A."/>
            <person name="Zeller R.W."/>
            <person name="Hastings K.E."/>
            <person name="Lemaire P."/>
            <person name="Lindquist E."/>
            <person name="Endo T."/>
            <person name="Hotta K."/>
            <person name="Inaba K."/>
        </authorList>
    </citation>
    <scope>NUCLEOTIDE SEQUENCE [LARGE SCALE GENOMIC DNA]</scope>
    <source>
        <strain evidence="16">wild type</strain>
    </source>
</reference>
<sequence>MENHKESSASTGWKVKASQTSNNTFNPIRAIVDGMVITPNSDKEMIALSLGDPTVFGNFPPPDTAVQGLLDAVTSGKYNGYGPSYGHVEARAAVANHVTTDGAVVDKGDVYLSCGCSDALNMAITVLADRGDNILVPCPGFSLYKTLSISQGIDVKLYKCKPEKCWETDLDHMASLIDSRTKAIVVVNPSNPCGSNFSRQHICDIIKVAEEYRIPIIADEIYADIVFKNERFVSCASMSANVPILSCGGIAKKFLVPGWRLGWVVVHDRHGIFGTEIRMGLVKLSQRILGPCTLIQGALPAILSTPKSFHLETIRKLEENADYLFNQINGLPGLNPIKPTAAMYMMVGFDKQHYPEFKDDVAFTERLISEQSVFCLPAKCFEYPNYFRVVLSVPRNKTEEACARLKKFCDMHYHP</sequence>
<comment type="pathway">
    <text evidence="2 13">Amino-acid degradation; L-phenylalanine degradation; acetoacetate and fumarate from L-phenylalanine: step 2/6.</text>
</comment>
<evidence type="ECO:0000256" key="3">
    <source>
        <dbReference type="ARBA" id="ARBA00007441"/>
    </source>
</evidence>
<dbReference type="KEGG" id="cin:100183684"/>
<dbReference type="EMBL" id="EAAA01001063">
    <property type="status" value="NOT_ANNOTATED_CDS"/>
    <property type="molecule type" value="Genomic_DNA"/>
</dbReference>
<evidence type="ECO:0000313" key="16">
    <source>
        <dbReference type="Ensembl" id="ENSCINP00000000577.3"/>
    </source>
</evidence>
<evidence type="ECO:0000256" key="6">
    <source>
        <dbReference type="ARBA" id="ARBA00015959"/>
    </source>
</evidence>
<accession>A0A1W2W3L2</accession>
<dbReference type="NCBIfam" id="TIGR01265">
    <property type="entry name" value="tyr_nico_aTase"/>
    <property type="match status" value="1"/>
</dbReference>
<dbReference type="InterPro" id="IPR015424">
    <property type="entry name" value="PyrdxlP-dep_Trfase"/>
</dbReference>
<evidence type="ECO:0000256" key="4">
    <source>
        <dbReference type="ARBA" id="ARBA00011738"/>
    </source>
</evidence>
<keyword evidence="8" id="KW-0808">Transferase</keyword>
<dbReference type="UniPathway" id="UPA00139">
    <property type="reaction ID" value="UER00338"/>
</dbReference>
<organism evidence="16 17">
    <name type="scientific">Ciona intestinalis</name>
    <name type="common">Transparent sea squirt</name>
    <name type="synonym">Ascidia intestinalis</name>
    <dbReference type="NCBI Taxonomy" id="7719"/>
    <lineage>
        <taxon>Eukaryota</taxon>
        <taxon>Metazoa</taxon>
        <taxon>Chordata</taxon>
        <taxon>Tunicata</taxon>
        <taxon>Ascidiacea</taxon>
        <taxon>Phlebobranchia</taxon>
        <taxon>Cionidae</taxon>
        <taxon>Ciona</taxon>
    </lineage>
</organism>
<dbReference type="PANTHER" id="PTHR45744:SF2">
    <property type="entry name" value="TYROSINE AMINOTRANSFERASE"/>
    <property type="match status" value="1"/>
</dbReference>
<dbReference type="Pfam" id="PF00155">
    <property type="entry name" value="Aminotran_1_2"/>
    <property type="match status" value="1"/>
</dbReference>
<keyword evidence="9" id="KW-0828">Tyrosine catabolism</keyword>
<dbReference type="InterPro" id="IPR005958">
    <property type="entry name" value="TyrNic_aminoTrfase"/>
</dbReference>
<feature type="modified residue" description="N6-(pyridoxal phosphate)lysine" evidence="14">
    <location>
        <position position="252"/>
    </location>
</feature>
<reference evidence="16" key="4">
    <citation type="submission" date="2025-09" db="UniProtKB">
        <authorList>
            <consortium name="Ensembl"/>
        </authorList>
    </citation>
    <scope>IDENTIFICATION</scope>
</reference>
<evidence type="ECO:0000256" key="10">
    <source>
        <dbReference type="ARBA" id="ARBA00022898"/>
    </source>
</evidence>
<dbReference type="Gene3D" id="3.40.640.10">
    <property type="entry name" value="Type I PLP-dependent aspartate aminotransferase-like (Major domain)"/>
    <property type="match status" value="1"/>
</dbReference>
<dbReference type="GO" id="GO:0006572">
    <property type="term" value="P:L-tyrosine catabolic process"/>
    <property type="evidence" value="ECO:0000318"/>
    <property type="project" value="GO_Central"/>
</dbReference>
<dbReference type="Proteomes" id="UP000008144">
    <property type="component" value="Chromosome 12"/>
</dbReference>
<reference evidence="16" key="3">
    <citation type="submission" date="2025-08" db="UniProtKB">
        <authorList>
            <consortium name="Ensembl"/>
        </authorList>
    </citation>
    <scope>IDENTIFICATION</scope>
</reference>
<dbReference type="PANTHER" id="PTHR45744">
    <property type="entry name" value="TYROSINE AMINOTRANSFERASE"/>
    <property type="match status" value="1"/>
</dbReference>
<dbReference type="GO" id="GO:0030170">
    <property type="term" value="F:pyridoxal phosphate binding"/>
    <property type="evidence" value="ECO:0007669"/>
    <property type="project" value="InterPro"/>
</dbReference>
<comment type="function">
    <text evidence="13">Transaminase involved in tyrosine breakdown. Converts tyrosine to p-hydroxyphenylpyruvate.</text>
</comment>
<dbReference type="NCBIfam" id="TIGR01264">
    <property type="entry name" value="tyr_amTase_E"/>
    <property type="match status" value="1"/>
</dbReference>
<feature type="domain" description="Aminotransferase class I/classII large" evidence="15">
    <location>
        <begin position="44"/>
        <end position="405"/>
    </location>
</feature>
<comment type="subunit">
    <text evidence="4 13">Homodimer.</text>
</comment>
<dbReference type="Ensembl" id="ENSCINT00000000577.3">
    <property type="protein sequence ID" value="ENSCINP00000000577.3"/>
    <property type="gene ID" value="ENSCING00000000311.3"/>
</dbReference>
<dbReference type="GeneID" id="100183684"/>
<name>F6ZFW2_CIOIN</name>
<dbReference type="PRINTS" id="PR00753">
    <property type="entry name" value="ACCSYNTHASE"/>
</dbReference>
<evidence type="ECO:0000256" key="7">
    <source>
        <dbReference type="ARBA" id="ARBA00022576"/>
    </source>
</evidence>
<dbReference type="FunFam" id="3.40.640.10:FF:000048">
    <property type="entry name" value="tyrosine aminotransferase"/>
    <property type="match status" value="1"/>
</dbReference>
<evidence type="ECO:0000256" key="9">
    <source>
        <dbReference type="ARBA" id="ARBA00022878"/>
    </source>
</evidence>
<dbReference type="RefSeq" id="XP_002120196.1">
    <property type="nucleotide sequence ID" value="XM_002120160.3"/>
</dbReference>
<keyword evidence="7" id="KW-0032">Aminotransferase</keyword>
<accession>F6ZFW2</accession>
<comment type="similarity">
    <text evidence="3 13">Belongs to the class-I pyridoxal-phosphate-dependent aminotransferase family.</text>
</comment>
<reference evidence="17" key="1">
    <citation type="journal article" date="2002" name="Science">
        <title>The draft genome of Ciona intestinalis: insights into chordate and vertebrate origins.</title>
        <authorList>
            <person name="Dehal P."/>
            <person name="Satou Y."/>
            <person name="Campbell R.K."/>
            <person name="Chapman J."/>
            <person name="Degnan B."/>
            <person name="De Tomaso A."/>
            <person name="Davidson B."/>
            <person name="Di Gregorio A."/>
            <person name="Gelpke M."/>
            <person name="Goodstein D.M."/>
            <person name="Harafuji N."/>
            <person name="Hastings K.E."/>
            <person name="Ho I."/>
            <person name="Hotta K."/>
            <person name="Huang W."/>
            <person name="Kawashima T."/>
            <person name="Lemaire P."/>
            <person name="Martinez D."/>
            <person name="Meinertzhagen I.A."/>
            <person name="Necula S."/>
            <person name="Nonaka M."/>
            <person name="Putnam N."/>
            <person name="Rash S."/>
            <person name="Saiga H."/>
            <person name="Satake M."/>
            <person name="Terry A."/>
            <person name="Yamada L."/>
            <person name="Wang H.G."/>
            <person name="Awazu S."/>
            <person name="Azumi K."/>
            <person name="Boore J."/>
            <person name="Branno M."/>
            <person name="Chin-Bow S."/>
            <person name="DeSantis R."/>
            <person name="Doyle S."/>
            <person name="Francino P."/>
            <person name="Keys D.N."/>
            <person name="Haga S."/>
            <person name="Hayashi H."/>
            <person name="Hino K."/>
            <person name="Imai K.S."/>
            <person name="Inaba K."/>
            <person name="Kano S."/>
            <person name="Kobayashi K."/>
            <person name="Kobayashi M."/>
            <person name="Lee B.I."/>
            <person name="Makabe K.W."/>
            <person name="Manohar C."/>
            <person name="Matassi G."/>
            <person name="Medina M."/>
            <person name="Mochizuki Y."/>
            <person name="Mount S."/>
            <person name="Morishita T."/>
            <person name="Miura S."/>
            <person name="Nakayama A."/>
            <person name="Nishizaka S."/>
            <person name="Nomoto H."/>
            <person name="Ohta F."/>
            <person name="Oishi K."/>
            <person name="Rigoutsos I."/>
            <person name="Sano M."/>
            <person name="Sasaki A."/>
            <person name="Sasakura Y."/>
            <person name="Shoguchi E."/>
            <person name="Shin-i T."/>
            <person name="Spagnuolo A."/>
            <person name="Stainier D."/>
            <person name="Suzuki M.M."/>
            <person name="Tassy O."/>
            <person name="Takatori N."/>
            <person name="Tokuoka M."/>
            <person name="Yagi K."/>
            <person name="Yoshizaki F."/>
            <person name="Wada S."/>
            <person name="Zhang C."/>
            <person name="Hyatt P.D."/>
            <person name="Larimer F."/>
            <person name="Detter C."/>
            <person name="Doggett N."/>
            <person name="Glavina T."/>
            <person name="Hawkins T."/>
            <person name="Richardson P."/>
            <person name="Lucas S."/>
            <person name="Kohara Y."/>
            <person name="Levine M."/>
            <person name="Satoh N."/>
            <person name="Rokhsar D.S."/>
        </authorList>
    </citation>
    <scope>NUCLEOTIDE SEQUENCE [LARGE SCALE GENOMIC DNA]</scope>
</reference>
<protein>
    <recommendedName>
        <fullName evidence="6 13">Tyrosine aminotransferase</fullName>
        <shortName evidence="13">TAT</shortName>
        <ecNumber evidence="5 13">2.6.1.5</ecNumber>
    </recommendedName>
</protein>
<evidence type="ECO:0000256" key="12">
    <source>
        <dbReference type="ARBA" id="ARBA00047798"/>
    </source>
</evidence>
<dbReference type="FunCoup" id="F6ZFW2">
    <property type="interactions" value="10"/>
</dbReference>
<keyword evidence="11" id="KW-0585">Phenylalanine catabolism</keyword>
<evidence type="ECO:0000256" key="2">
    <source>
        <dbReference type="ARBA" id="ARBA00005203"/>
    </source>
</evidence>
<evidence type="ECO:0000313" key="17">
    <source>
        <dbReference type="Proteomes" id="UP000008144"/>
    </source>
</evidence>
<proteinExistence type="inferred from homology"/>
<evidence type="ECO:0000256" key="13">
    <source>
        <dbReference type="PIRNR" id="PIRNR000517"/>
    </source>
</evidence>
<dbReference type="STRING" id="7719.ENSCINP00000000577"/>
<evidence type="ECO:0000256" key="8">
    <source>
        <dbReference type="ARBA" id="ARBA00022679"/>
    </source>
</evidence>
<dbReference type="GO" id="GO:0006559">
    <property type="term" value="P:L-phenylalanine catabolic process"/>
    <property type="evidence" value="ECO:0000318"/>
    <property type="project" value="GO_Central"/>
</dbReference>
<dbReference type="AlphaFoldDB" id="F6ZFW2"/>
<evidence type="ECO:0000259" key="15">
    <source>
        <dbReference type="Pfam" id="PF00155"/>
    </source>
</evidence>
<dbReference type="GeneTree" id="ENSGT00940000156704"/>
<keyword evidence="17" id="KW-1185">Reference proteome</keyword>
<keyword evidence="10 13" id="KW-0663">Pyridoxal phosphate</keyword>
<dbReference type="Gene3D" id="3.90.1150.10">
    <property type="entry name" value="Aspartate Aminotransferase, domain 1"/>
    <property type="match status" value="1"/>
</dbReference>
<comment type="catalytic activity">
    <reaction evidence="12 13">
        <text>L-tyrosine + 2-oxoglutarate = 3-(4-hydroxyphenyl)pyruvate + L-glutamate</text>
        <dbReference type="Rhea" id="RHEA:15093"/>
        <dbReference type="ChEBI" id="CHEBI:16810"/>
        <dbReference type="ChEBI" id="CHEBI:29985"/>
        <dbReference type="ChEBI" id="CHEBI:36242"/>
        <dbReference type="ChEBI" id="CHEBI:58315"/>
        <dbReference type="EC" id="2.6.1.5"/>
    </reaction>
</comment>
<dbReference type="SUPFAM" id="SSF53383">
    <property type="entry name" value="PLP-dependent transferases"/>
    <property type="match status" value="1"/>
</dbReference>
<dbReference type="EC" id="2.6.1.5" evidence="5 13"/>
<dbReference type="OMA" id="CALDLCI"/>